<dbReference type="VEuPathDB" id="FungiDB:H257_05872"/>
<dbReference type="Gene3D" id="3.30.160.20">
    <property type="match status" value="2"/>
</dbReference>
<dbReference type="InterPro" id="IPR005607">
    <property type="entry name" value="BSD_dom"/>
</dbReference>
<dbReference type="GO" id="GO:0003725">
    <property type="term" value="F:double-stranded RNA binding"/>
    <property type="evidence" value="ECO:0007669"/>
    <property type="project" value="TreeGrafter"/>
</dbReference>
<dbReference type="InterPro" id="IPR014720">
    <property type="entry name" value="dsRBD_dom"/>
</dbReference>
<dbReference type="SUPFAM" id="SSF54768">
    <property type="entry name" value="dsRNA-binding domain-like"/>
    <property type="match status" value="2"/>
</dbReference>
<organism evidence="6 7">
    <name type="scientific">Aphanomyces astaci</name>
    <name type="common">Crayfish plague agent</name>
    <dbReference type="NCBI Taxonomy" id="112090"/>
    <lineage>
        <taxon>Eukaryota</taxon>
        <taxon>Sar</taxon>
        <taxon>Stramenopiles</taxon>
        <taxon>Oomycota</taxon>
        <taxon>Saprolegniomycetes</taxon>
        <taxon>Saprolegniales</taxon>
        <taxon>Verrucalvaceae</taxon>
        <taxon>Aphanomyces</taxon>
    </lineage>
</organism>
<dbReference type="PROSITE" id="PS50020">
    <property type="entry name" value="WW_DOMAIN_2"/>
    <property type="match status" value="1"/>
</dbReference>
<feature type="domain" description="WW" evidence="3">
    <location>
        <begin position="22"/>
        <end position="55"/>
    </location>
</feature>
<evidence type="ECO:0008006" key="8">
    <source>
        <dbReference type="Google" id="ProtNLM"/>
    </source>
</evidence>
<feature type="compositionally biased region" description="Acidic residues" evidence="2">
    <location>
        <begin position="798"/>
        <end position="814"/>
    </location>
</feature>
<feature type="compositionally biased region" description="Basic and acidic residues" evidence="2">
    <location>
        <begin position="529"/>
        <end position="542"/>
    </location>
</feature>
<keyword evidence="7" id="KW-1185">Reference proteome</keyword>
<evidence type="ECO:0000256" key="2">
    <source>
        <dbReference type="SAM" id="MobiDB-lite"/>
    </source>
</evidence>
<gene>
    <name evidence="6" type="ORF">B5M09_006326</name>
</gene>
<dbReference type="VEuPathDB" id="FungiDB:H257_05871"/>
<dbReference type="InterPro" id="IPR001202">
    <property type="entry name" value="WW_dom"/>
</dbReference>
<dbReference type="Proteomes" id="UP000284702">
    <property type="component" value="Unassembled WGS sequence"/>
</dbReference>
<dbReference type="AlphaFoldDB" id="A0A3R7WKD0"/>
<feature type="compositionally biased region" description="Pro residues" evidence="2">
    <location>
        <begin position="460"/>
        <end position="474"/>
    </location>
</feature>
<protein>
    <recommendedName>
        <fullName evidence="8">BSD domain-containing protein</fullName>
    </recommendedName>
</protein>
<dbReference type="GO" id="GO:0042802">
    <property type="term" value="F:identical protein binding"/>
    <property type="evidence" value="ECO:0007669"/>
    <property type="project" value="InterPro"/>
</dbReference>
<dbReference type="GO" id="GO:0031053">
    <property type="term" value="P:primary miRNA processing"/>
    <property type="evidence" value="ECO:0007669"/>
    <property type="project" value="InterPro"/>
</dbReference>
<evidence type="ECO:0000313" key="6">
    <source>
        <dbReference type="EMBL" id="RQM29021.1"/>
    </source>
</evidence>
<dbReference type="SMART" id="SM00358">
    <property type="entry name" value="DSRM"/>
    <property type="match status" value="2"/>
</dbReference>
<evidence type="ECO:0000313" key="7">
    <source>
        <dbReference type="Proteomes" id="UP000284702"/>
    </source>
</evidence>
<name>A0A3R7WKD0_APHAT</name>
<feature type="region of interest" description="Disordered" evidence="2">
    <location>
        <begin position="449"/>
        <end position="511"/>
    </location>
</feature>
<feature type="region of interest" description="Disordered" evidence="2">
    <location>
        <begin position="529"/>
        <end position="554"/>
    </location>
</feature>
<dbReference type="GO" id="GO:0020037">
    <property type="term" value="F:heme binding"/>
    <property type="evidence" value="ECO:0007669"/>
    <property type="project" value="InterPro"/>
</dbReference>
<dbReference type="PROSITE" id="PS50858">
    <property type="entry name" value="BSD"/>
    <property type="match status" value="1"/>
</dbReference>
<dbReference type="PROSITE" id="PS50137">
    <property type="entry name" value="DS_RBD"/>
    <property type="match status" value="2"/>
</dbReference>
<evidence type="ECO:0000259" key="3">
    <source>
        <dbReference type="PROSITE" id="PS50020"/>
    </source>
</evidence>
<dbReference type="InterPro" id="IPR040375">
    <property type="entry name" value="DGCR8"/>
</dbReference>
<feature type="domain" description="BSD" evidence="5">
    <location>
        <begin position="608"/>
        <end position="661"/>
    </location>
</feature>
<keyword evidence="1" id="KW-0694">RNA-binding</keyword>
<dbReference type="SUPFAM" id="SSF140383">
    <property type="entry name" value="BSD domain-like"/>
    <property type="match status" value="1"/>
</dbReference>
<comment type="caution">
    <text evidence="6">The sequence shown here is derived from an EMBL/GenBank/DDBJ whole genome shotgun (WGS) entry which is preliminary data.</text>
</comment>
<dbReference type="EMBL" id="MZMZ02001559">
    <property type="protein sequence ID" value="RQM29021.1"/>
    <property type="molecule type" value="Genomic_DNA"/>
</dbReference>
<dbReference type="GO" id="GO:0070877">
    <property type="term" value="C:microprocessor complex"/>
    <property type="evidence" value="ECO:0007669"/>
    <property type="project" value="InterPro"/>
</dbReference>
<evidence type="ECO:0000256" key="1">
    <source>
        <dbReference type="PROSITE-ProRule" id="PRU00266"/>
    </source>
</evidence>
<dbReference type="PANTHER" id="PTHR13482">
    <property type="entry name" value="MICRORNA PROCESSOR COMPLEX SUBUNIT DGCR8"/>
    <property type="match status" value="1"/>
</dbReference>
<feature type="compositionally biased region" description="Polar residues" evidence="2">
    <location>
        <begin position="487"/>
        <end position="511"/>
    </location>
</feature>
<dbReference type="InterPro" id="IPR035925">
    <property type="entry name" value="BSD_dom_sf"/>
</dbReference>
<feature type="region of interest" description="Disordered" evidence="2">
    <location>
        <begin position="112"/>
        <end position="176"/>
    </location>
</feature>
<evidence type="ECO:0000259" key="5">
    <source>
        <dbReference type="PROSITE" id="PS50858"/>
    </source>
</evidence>
<dbReference type="Pfam" id="PF03909">
    <property type="entry name" value="BSD"/>
    <property type="match status" value="1"/>
</dbReference>
<evidence type="ECO:0000259" key="4">
    <source>
        <dbReference type="PROSITE" id="PS50137"/>
    </source>
</evidence>
<dbReference type="GO" id="GO:0070878">
    <property type="term" value="F:primary miRNA binding"/>
    <property type="evidence" value="ECO:0007669"/>
    <property type="project" value="TreeGrafter"/>
</dbReference>
<proteinExistence type="predicted"/>
<feature type="region of interest" description="Disordered" evidence="2">
    <location>
        <begin position="707"/>
        <end position="832"/>
    </location>
</feature>
<reference evidence="6" key="1">
    <citation type="submission" date="2018-07" db="EMBL/GenBank/DDBJ databases">
        <title>Annotation of Aphanomyces astaci genome assembly.</title>
        <authorList>
            <person name="Studholme D.J."/>
        </authorList>
    </citation>
    <scope>NUCLEOTIDE SEQUENCE [LARGE SCALE GENOMIC DNA]</scope>
    <source>
        <strain evidence="6">Pc</strain>
    </source>
</reference>
<dbReference type="Pfam" id="PF00035">
    <property type="entry name" value="dsrm"/>
    <property type="match status" value="1"/>
</dbReference>
<feature type="compositionally biased region" description="Basic and acidic residues" evidence="2">
    <location>
        <begin position="731"/>
        <end position="746"/>
    </location>
</feature>
<feature type="domain" description="DRBM" evidence="4">
    <location>
        <begin position="335"/>
        <end position="405"/>
    </location>
</feature>
<feature type="domain" description="DRBM" evidence="4">
    <location>
        <begin position="238"/>
        <end position="274"/>
    </location>
</feature>
<accession>A0A3R7WKD0</accession>
<sequence>MTRVDDANDDDELVYESTYFDIALPHGWTRVAHNSGLFCFLHEPSGVVAWSQPYVVQVIDRNGRTTLDDMVQAHRPPIEIFAAGCGMRQPDLNRPVKLAQAESILRRLNHAAQAPTTHQQDQRPAAVPDARTHNEPSRPPQSADAPASRKRRLPDDDDDVTSSDIAPPPPAANYERVVVGDVTMDNPAGKTAMVFLTEYLAAAGRAGPQFVQSASTGALVDAFHAVLTLMRLDPTLPFRCGVVLDGAEYSHGIAVTKALARQVASENALEALLPGYWAGLKKEGAVRDVVSNVPQTPATDWAKPISTATTMDDFETMSIDDPGVLQGCMELSFKTPAQLLMEFQTKHKGIAVNYTTVPVPGGSGGDRNKFRVTASAGPSAAEGVASNKKLAKQFAAQALLAQLNPRVATYIELIRVHENSVKSHADGAHRAKMQKFSGKYGAKHVTIPATTSGSAAPSILPTPPSSILPTPPSTTPAGGSLLERSSARTSHGQGYSRGPSNPSGYNSASTTSNDVVDAAKEVKKKVEATLAERSEQAASKDEADGDNGNSTDQLAATSSASASVAASIFAFGSRLESVGATLLLRYAADHMSYLRLIPPSPIQCRRTWKRNLPQDDDMQLLQSEVLVHYPVVQDKLEALVPGTVDADTFWSHYLYKASLLAAQEERRALLLEKGSTVSSYIQVHFDVYDIAVGGNDDEEIAWDVDSPTHEGSAAAAGSCFESSMADEEEKEETKAAMDDTRDRDEEAAAVDVGTAQDVPQDLSTRHPAPPSPEDGWVDVPDKDETAVEAPSEAAAVAADDDMGVDWGDDDDDESTLPLTAATGAPDEWGQWE</sequence>
<dbReference type="Gene3D" id="1.10.3970.10">
    <property type="entry name" value="BSD domain"/>
    <property type="match status" value="1"/>
</dbReference>
<dbReference type="Gene3D" id="2.20.70.10">
    <property type="match status" value="1"/>
</dbReference>
<dbReference type="PANTHER" id="PTHR13482:SF3">
    <property type="entry name" value="MICROPROCESSOR COMPLEX SUBUNIT DGCR8"/>
    <property type="match status" value="1"/>
</dbReference>